<accession>A0A916PAE7</accession>
<proteinExistence type="predicted"/>
<protein>
    <submittedName>
        <fullName evidence="2">Uncharacterized protein</fullName>
    </submittedName>
</protein>
<dbReference type="EMBL" id="CSBK01004520">
    <property type="protein sequence ID" value="CPB96805.1"/>
    <property type="molecule type" value="Genomic_DNA"/>
</dbReference>
<evidence type="ECO:0000313" key="2">
    <source>
        <dbReference type="EMBL" id="CPB96805.1"/>
    </source>
</evidence>
<evidence type="ECO:0000256" key="1">
    <source>
        <dbReference type="SAM" id="MobiDB-lite"/>
    </source>
</evidence>
<organism evidence="2 3">
    <name type="scientific">Mycobacterium tuberculosis</name>
    <dbReference type="NCBI Taxonomy" id="1773"/>
    <lineage>
        <taxon>Bacteria</taxon>
        <taxon>Bacillati</taxon>
        <taxon>Actinomycetota</taxon>
        <taxon>Actinomycetes</taxon>
        <taxon>Mycobacteriales</taxon>
        <taxon>Mycobacteriaceae</taxon>
        <taxon>Mycobacterium</taxon>
        <taxon>Mycobacterium tuberculosis complex</taxon>
    </lineage>
</organism>
<evidence type="ECO:0000313" key="3">
    <source>
        <dbReference type="Proteomes" id="UP000039021"/>
    </source>
</evidence>
<feature type="region of interest" description="Disordered" evidence="1">
    <location>
        <begin position="1"/>
        <end position="31"/>
    </location>
</feature>
<gene>
    <name evidence="2" type="ORF">ERS007739_05493</name>
</gene>
<feature type="compositionally biased region" description="Polar residues" evidence="1">
    <location>
        <begin position="1"/>
        <end position="12"/>
    </location>
</feature>
<comment type="caution">
    <text evidence="2">The sequence shown here is derived from an EMBL/GenBank/DDBJ whole genome shotgun (WGS) entry which is preliminary data.</text>
</comment>
<reference evidence="3" key="1">
    <citation type="submission" date="2015-03" db="EMBL/GenBank/DDBJ databases">
        <authorList>
            <consortium name="Pathogen Informatics"/>
        </authorList>
    </citation>
    <scope>NUCLEOTIDE SEQUENCE [LARGE SCALE GENOMIC DNA]</scope>
    <source>
        <strain evidence="3">N09902308</strain>
    </source>
</reference>
<dbReference type="Proteomes" id="UP000039021">
    <property type="component" value="Unassembled WGS sequence"/>
</dbReference>
<name>A0A916PAE7_MYCTX</name>
<dbReference type="AlphaFoldDB" id="A0A916PAE7"/>
<sequence>MTVAPPSSSRATTDAAIEPFEAPVTTATSPP</sequence>